<evidence type="ECO:0000256" key="2">
    <source>
        <dbReference type="ARBA" id="ARBA00023015"/>
    </source>
</evidence>
<dbReference type="InterPro" id="IPR036388">
    <property type="entry name" value="WH-like_DNA-bd_sf"/>
</dbReference>
<dbReference type="GO" id="GO:0003677">
    <property type="term" value="F:DNA binding"/>
    <property type="evidence" value="ECO:0007669"/>
    <property type="project" value="UniProtKB-KW"/>
</dbReference>
<dbReference type="CDD" id="cd05466">
    <property type="entry name" value="PBP2_LTTR_substrate"/>
    <property type="match status" value="1"/>
</dbReference>
<proteinExistence type="inferred from homology"/>
<sequence>MELRHLRYLIAVADAGSLSAAASRVHVTQPSLSRQMRALERELGVGLFSTTQRSTQLSAAGRRFLPFARDLVARADAAVAAAHTLASGRLEHLTIAAPGTTLTDVIAPFLALLEEDDPMPTVWEELPVSVYAALPRGADLAIGTTPPAPHLASVALADLPVWAYVRGDDPWAGRSDVGLGELVSRDLLLLSGDFHPRRALDQALGRSGRAYESVVEVGTPEVAQALAAAGRGVAVLSDDPRFGLRPLRITAADGPVHISLYAAWQRDHHAAATLEALAERLTAFCVERYGPEVAPALSRR</sequence>
<evidence type="ECO:0000313" key="7">
    <source>
        <dbReference type="Proteomes" id="UP000317893"/>
    </source>
</evidence>
<dbReference type="Gene3D" id="1.10.10.10">
    <property type="entry name" value="Winged helix-like DNA-binding domain superfamily/Winged helix DNA-binding domain"/>
    <property type="match status" value="1"/>
</dbReference>
<dbReference type="PANTHER" id="PTHR30346:SF0">
    <property type="entry name" value="HCA OPERON TRANSCRIPTIONAL ACTIVATOR HCAR"/>
    <property type="match status" value="1"/>
</dbReference>
<dbReference type="FunFam" id="1.10.10.10:FF:000001">
    <property type="entry name" value="LysR family transcriptional regulator"/>
    <property type="match status" value="1"/>
</dbReference>
<dbReference type="Pfam" id="PF03466">
    <property type="entry name" value="LysR_substrate"/>
    <property type="match status" value="1"/>
</dbReference>
<evidence type="ECO:0000256" key="3">
    <source>
        <dbReference type="ARBA" id="ARBA00023125"/>
    </source>
</evidence>
<dbReference type="InterPro" id="IPR005119">
    <property type="entry name" value="LysR_subst-bd"/>
</dbReference>
<organism evidence="6 7">
    <name type="scientific">Lapillicoccus jejuensis</name>
    <dbReference type="NCBI Taxonomy" id="402171"/>
    <lineage>
        <taxon>Bacteria</taxon>
        <taxon>Bacillati</taxon>
        <taxon>Actinomycetota</taxon>
        <taxon>Actinomycetes</taxon>
        <taxon>Micrococcales</taxon>
        <taxon>Intrasporangiaceae</taxon>
        <taxon>Lapillicoccus</taxon>
    </lineage>
</organism>
<dbReference type="OrthoDB" id="3181812at2"/>
<dbReference type="InterPro" id="IPR036390">
    <property type="entry name" value="WH_DNA-bd_sf"/>
</dbReference>
<dbReference type="GO" id="GO:0032993">
    <property type="term" value="C:protein-DNA complex"/>
    <property type="evidence" value="ECO:0007669"/>
    <property type="project" value="TreeGrafter"/>
</dbReference>
<dbReference type="Pfam" id="PF00126">
    <property type="entry name" value="HTH_1"/>
    <property type="match status" value="1"/>
</dbReference>
<reference evidence="6 7" key="1">
    <citation type="submission" date="2019-06" db="EMBL/GenBank/DDBJ databases">
        <title>Sequencing the genomes of 1000 actinobacteria strains.</title>
        <authorList>
            <person name="Klenk H.-P."/>
        </authorList>
    </citation>
    <scope>NUCLEOTIDE SEQUENCE [LARGE SCALE GENOMIC DNA]</scope>
    <source>
        <strain evidence="6 7">DSM 18607</strain>
    </source>
</reference>
<dbReference type="Proteomes" id="UP000317893">
    <property type="component" value="Unassembled WGS sequence"/>
</dbReference>
<dbReference type="InterPro" id="IPR000847">
    <property type="entry name" value="LysR_HTH_N"/>
</dbReference>
<dbReference type="Gene3D" id="3.40.190.290">
    <property type="match status" value="1"/>
</dbReference>
<keyword evidence="7" id="KW-1185">Reference proteome</keyword>
<dbReference type="PROSITE" id="PS50931">
    <property type="entry name" value="HTH_LYSR"/>
    <property type="match status" value="1"/>
</dbReference>
<name>A0A542E3N8_9MICO</name>
<comment type="similarity">
    <text evidence="1">Belongs to the LysR transcriptional regulatory family.</text>
</comment>
<comment type="caution">
    <text evidence="6">The sequence shown here is derived from an EMBL/GenBank/DDBJ whole genome shotgun (WGS) entry which is preliminary data.</text>
</comment>
<dbReference type="AlphaFoldDB" id="A0A542E3N8"/>
<gene>
    <name evidence="6" type="ORF">FB458_3012</name>
</gene>
<evidence type="ECO:0000256" key="1">
    <source>
        <dbReference type="ARBA" id="ARBA00009437"/>
    </source>
</evidence>
<dbReference type="GO" id="GO:0003700">
    <property type="term" value="F:DNA-binding transcription factor activity"/>
    <property type="evidence" value="ECO:0007669"/>
    <property type="project" value="InterPro"/>
</dbReference>
<keyword evidence="4" id="KW-0804">Transcription</keyword>
<feature type="domain" description="HTH lysR-type" evidence="5">
    <location>
        <begin position="1"/>
        <end position="58"/>
    </location>
</feature>
<keyword evidence="3 6" id="KW-0238">DNA-binding</keyword>
<dbReference type="SUPFAM" id="SSF46785">
    <property type="entry name" value="Winged helix' DNA-binding domain"/>
    <property type="match status" value="1"/>
</dbReference>
<accession>A0A542E3N8</accession>
<protein>
    <submittedName>
        <fullName evidence="6">DNA-binding transcriptional LysR family regulator</fullName>
    </submittedName>
</protein>
<dbReference type="EMBL" id="VFMN01000001">
    <property type="protein sequence ID" value="TQJ09896.1"/>
    <property type="molecule type" value="Genomic_DNA"/>
</dbReference>
<evidence type="ECO:0000259" key="5">
    <source>
        <dbReference type="PROSITE" id="PS50931"/>
    </source>
</evidence>
<dbReference type="PANTHER" id="PTHR30346">
    <property type="entry name" value="TRANSCRIPTIONAL DUAL REGULATOR HCAR-RELATED"/>
    <property type="match status" value="1"/>
</dbReference>
<evidence type="ECO:0000256" key="4">
    <source>
        <dbReference type="ARBA" id="ARBA00023163"/>
    </source>
</evidence>
<evidence type="ECO:0000313" key="6">
    <source>
        <dbReference type="EMBL" id="TQJ09896.1"/>
    </source>
</evidence>
<dbReference type="SUPFAM" id="SSF53850">
    <property type="entry name" value="Periplasmic binding protein-like II"/>
    <property type="match status" value="1"/>
</dbReference>
<dbReference type="RefSeq" id="WP_141849190.1">
    <property type="nucleotide sequence ID" value="NZ_BAAAPR010000007.1"/>
</dbReference>
<dbReference type="PRINTS" id="PR00039">
    <property type="entry name" value="HTHLYSR"/>
</dbReference>
<keyword evidence="2" id="KW-0805">Transcription regulation</keyword>